<sequence length="168" mass="18467">MEEILEFNPFLVACLPVTHALLKAAHLTVHSCVDRVVLHGSRGLAGGYRPDSDLDLSLIVEPPASLPPAAMDALLQEVLETTLHHWQGAVEADLAAVFEVRDCGLKCFDLTAWEDSSCLLGGEDCFGLYKIQKGFRGRVEHAGVQVKRMIPCLTIWQRPHGRLEKGTL</sequence>
<evidence type="ECO:0000313" key="1">
    <source>
        <dbReference type="EMBL" id="GAP08446.1"/>
    </source>
</evidence>
<keyword evidence="2" id="KW-0808">Transferase</keyword>
<reference evidence="1" key="1">
    <citation type="journal article" date="2015" name="Genome Announc.">
        <title>Draft Genome Sequences of Anaerolinea thermolimosa IMO-1, Bellilinea caldifistulae GOMI-1, Leptolinea tardivitalis YMTK-2, Levilinea saccharolytica KIBI-1, Longilinea arvoryzae KOME-1, Previously Described as Members of the Class Anaerolineae (Chloroflexi).</title>
        <authorList>
            <person name="Matsuura N."/>
            <person name="Tourlousse M.D."/>
            <person name="Ohashi A."/>
            <person name="Hugenholtz P."/>
            <person name="Sekiguchi Y."/>
        </authorList>
    </citation>
    <scope>NUCLEOTIDE SEQUENCE</scope>
    <source>
        <strain evidence="1">IMO-1</strain>
    </source>
</reference>
<dbReference type="STRING" id="229919.GCA_001050195_03286"/>
<name>A0A3D1JHZ2_9CHLR</name>
<reference evidence="3" key="2">
    <citation type="submission" date="2015-07" db="EMBL/GenBank/DDBJ databases">
        <title>Draft Genome Sequences of Anaerolinea thermolimosa IMO-1, Bellilinea caldifistulae GOMI-1, Leptolinea tardivitalis YMTK-2, Levilinea saccharolytica KIBI-1,Longilinea arvoryzae KOME-1, Previously Described as Members of the Anaerolineaceae (Chloroflexi).</title>
        <authorList>
            <person name="Sekiguchi Y."/>
            <person name="Ohashi A."/>
            <person name="Matsuura N."/>
            <person name="Tourlousse M.D."/>
        </authorList>
    </citation>
    <scope>NUCLEOTIDE SEQUENCE [LARGE SCALE GENOMIC DNA]</scope>
    <source>
        <strain evidence="3">IMO-1</strain>
    </source>
</reference>
<evidence type="ECO:0000313" key="2">
    <source>
        <dbReference type="EMBL" id="HCE17388.1"/>
    </source>
</evidence>
<accession>A0A3D1JHZ2</accession>
<proteinExistence type="predicted"/>
<keyword evidence="3" id="KW-1185">Reference proteome</keyword>
<dbReference type="OrthoDB" id="1953910at2"/>
<dbReference type="CDD" id="cd05403">
    <property type="entry name" value="NT_KNTase_like"/>
    <property type="match status" value="1"/>
</dbReference>
<dbReference type="EMBL" id="DPBP01000025">
    <property type="protein sequence ID" value="HCE17388.1"/>
    <property type="molecule type" value="Genomic_DNA"/>
</dbReference>
<evidence type="ECO:0000313" key="4">
    <source>
        <dbReference type="Proteomes" id="UP000264141"/>
    </source>
</evidence>
<evidence type="ECO:0000313" key="3">
    <source>
        <dbReference type="Proteomes" id="UP000253922"/>
    </source>
</evidence>
<dbReference type="AlphaFoldDB" id="A0A3D1JHZ2"/>
<dbReference type="GO" id="GO:0016740">
    <property type="term" value="F:transferase activity"/>
    <property type="evidence" value="ECO:0007669"/>
    <property type="project" value="UniProtKB-KW"/>
</dbReference>
<gene>
    <name evidence="1" type="ORF">ATHL_03350</name>
    <name evidence="2" type="ORF">DEQ80_05980</name>
</gene>
<dbReference type="EMBL" id="DF967966">
    <property type="protein sequence ID" value="GAP08446.1"/>
    <property type="molecule type" value="Genomic_DNA"/>
</dbReference>
<dbReference type="Proteomes" id="UP000253922">
    <property type="component" value="Unassembled WGS sequence"/>
</dbReference>
<organism evidence="2 4">
    <name type="scientific">Anaerolinea thermolimosa</name>
    <dbReference type="NCBI Taxonomy" id="229919"/>
    <lineage>
        <taxon>Bacteria</taxon>
        <taxon>Bacillati</taxon>
        <taxon>Chloroflexota</taxon>
        <taxon>Anaerolineae</taxon>
        <taxon>Anaerolineales</taxon>
        <taxon>Anaerolineaceae</taxon>
        <taxon>Anaerolinea</taxon>
    </lineage>
</organism>
<reference evidence="2 4" key="3">
    <citation type="journal article" date="2018" name="Nat. Biotechnol.">
        <title>A standardized bacterial taxonomy based on genome phylogeny substantially revises the tree of life.</title>
        <authorList>
            <person name="Parks D.H."/>
            <person name="Chuvochina M."/>
            <person name="Waite D.W."/>
            <person name="Rinke C."/>
            <person name="Skarshewski A."/>
            <person name="Chaumeil P.A."/>
            <person name="Hugenholtz P."/>
        </authorList>
    </citation>
    <scope>NUCLEOTIDE SEQUENCE [LARGE SCALE GENOMIC DNA]</scope>
    <source>
        <strain evidence="2">UBA8781</strain>
    </source>
</reference>
<dbReference type="RefSeq" id="WP_062196044.1">
    <property type="nucleotide sequence ID" value="NZ_DF967966.1"/>
</dbReference>
<protein>
    <submittedName>
        <fullName evidence="2">Nucleotidyltransferase domain-containing protein</fullName>
    </submittedName>
</protein>
<dbReference type="Proteomes" id="UP000264141">
    <property type="component" value="Unassembled WGS sequence"/>
</dbReference>